<dbReference type="SUPFAM" id="SSF51679">
    <property type="entry name" value="Bacterial luciferase-like"/>
    <property type="match status" value="1"/>
</dbReference>
<gene>
    <name evidence="3" type="ORF">SAMN04488561_0605</name>
</gene>
<dbReference type="InterPro" id="IPR036661">
    <property type="entry name" value="Luciferase-like_sf"/>
</dbReference>
<dbReference type="AlphaFoldDB" id="A0A1H5GN50"/>
<evidence type="ECO:0000313" key="3">
    <source>
        <dbReference type="EMBL" id="SEE17193.1"/>
    </source>
</evidence>
<dbReference type="CDD" id="cd01097">
    <property type="entry name" value="Tetrahydromethanopterin_reductase"/>
    <property type="match status" value="1"/>
</dbReference>
<keyword evidence="4" id="KW-1185">Reference proteome</keyword>
<dbReference type="RefSeq" id="WP_069110562.1">
    <property type="nucleotide sequence ID" value="NZ_FNUC01000003.1"/>
</dbReference>
<organism evidence="3 4">
    <name type="scientific">Jiangella alba</name>
    <dbReference type="NCBI Taxonomy" id="561176"/>
    <lineage>
        <taxon>Bacteria</taxon>
        <taxon>Bacillati</taxon>
        <taxon>Actinomycetota</taxon>
        <taxon>Actinomycetes</taxon>
        <taxon>Jiangellales</taxon>
        <taxon>Jiangellaceae</taxon>
        <taxon>Jiangella</taxon>
    </lineage>
</organism>
<keyword evidence="1" id="KW-0560">Oxidoreductase</keyword>
<dbReference type="EMBL" id="FNUC01000003">
    <property type="protein sequence ID" value="SEE17193.1"/>
    <property type="molecule type" value="Genomic_DNA"/>
</dbReference>
<sequence>MTNRLQVGMSFDRTFPPAFVTEAARALDAGGAQQLWVIEDCFYTAGPSLAAAALSVTEQLTVGVGILPAVARTAPVTAMEIATLCGLGPGRVLPGIGHGVQEWMAQMGVRPVSPLTALEEVLVAVRRLLAGDEVTSHGHYVDLDAVRLEHPPADPPPVLAGVFGPKSLELAGRVAGGLVLAEPASPSYVRWAMKQAGRTPGDPDFHLATFGVLCVKKDRVEAYRTMAPWLAEQLQEPRTPYTSLPFFDDLAARFADKGVDGLATMPSEWWTELAPVGTIDDAAEHLRGLEEAGVQSVGLFPLRDVEAARTQLAEVVELARR</sequence>
<dbReference type="PANTHER" id="PTHR43244:SF1">
    <property type="entry name" value="5,10-METHYLENETETRAHYDROMETHANOPTERIN REDUCTASE"/>
    <property type="match status" value="1"/>
</dbReference>
<keyword evidence="3" id="KW-0503">Monooxygenase</keyword>
<evidence type="ECO:0000256" key="1">
    <source>
        <dbReference type="ARBA" id="ARBA00023002"/>
    </source>
</evidence>
<accession>A0A1H5GN50</accession>
<dbReference type="InterPro" id="IPR050564">
    <property type="entry name" value="F420-G6PD/mer"/>
</dbReference>
<protein>
    <submittedName>
        <fullName evidence="3">Flavin-dependent oxidoreductase, luciferase family (Includes alkanesulfonate monooxygenase SsuD and methylene tetrahydromethanopterin reductase)</fullName>
    </submittedName>
</protein>
<dbReference type="GO" id="GO:0004497">
    <property type="term" value="F:monooxygenase activity"/>
    <property type="evidence" value="ECO:0007669"/>
    <property type="project" value="UniProtKB-KW"/>
</dbReference>
<evidence type="ECO:0000313" key="4">
    <source>
        <dbReference type="Proteomes" id="UP000181980"/>
    </source>
</evidence>
<reference evidence="4" key="1">
    <citation type="submission" date="2016-10" db="EMBL/GenBank/DDBJ databases">
        <authorList>
            <person name="Varghese N."/>
            <person name="Submissions S."/>
        </authorList>
    </citation>
    <scope>NUCLEOTIDE SEQUENCE [LARGE SCALE GENOMIC DNA]</scope>
    <source>
        <strain evidence="4">DSM 45237</strain>
    </source>
</reference>
<dbReference type="InterPro" id="IPR011251">
    <property type="entry name" value="Luciferase-like_dom"/>
</dbReference>
<dbReference type="STRING" id="561176.SAMN04488561_0605"/>
<proteinExistence type="predicted"/>
<evidence type="ECO:0000259" key="2">
    <source>
        <dbReference type="Pfam" id="PF00296"/>
    </source>
</evidence>
<dbReference type="PANTHER" id="PTHR43244">
    <property type="match status" value="1"/>
</dbReference>
<dbReference type="Proteomes" id="UP000181980">
    <property type="component" value="Unassembled WGS sequence"/>
</dbReference>
<feature type="domain" description="Luciferase-like" evidence="2">
    <location>
        <begin position="15"/>
        <end position="295"/>
    </location>
</feature>
<dbReference type="Pfam" id="PF00296">
    <property type="entry name" value="Bac_luciferase"/>
    <property type="match status" value="1"/>
</dbReference>
<dbReference type="GO" id="GO:0016705">
    <property type="term" value="F:oxidoreductase activity, acting on paired donors, with incorporation or reduction of molecular oxygen"/>
    <property type="evidence" value="ECO:0007669"/>
    <property type="project" value="InterPro"/>
</dbReference>
<name>A0A1H5GN50_9ACTN</name>
<dbReference type="Gene3D" id="3.20.20.30">
    <property type="entry name" value="Luciferase-like domain"/>
    <property type="match status" value="1"/>
</dbReference>